<protein>
    <submittedName>
        <fullName evidence="2">Uncharacterized protein</fullName>
    </submittedName>
</protein>
<dbReference type="Proteomes" id="UP000299102">
    <property type="component" value="Unassembled WGS sequence"/>
</dbReference>
<reference evidence="2 3" key="1">
    <citation type="journal article" date="2019" name="Commun. Biol.">
        <title>The bagworm genome reveals a unique fibroin gene that provides high tensile strength.</title>
        <authorList>
            <person name="Kono N."/>
            <person name="Nakamura H."/>
            <person name="Ohtoshi R."/>
            <person name="Tomita M."/>
            <person name="Numata K."/>
            <person name="Arakawa K."/>
        </authorList>
    </citation>
    <scope>NUCLEOTIDE SEQUENCE [LARGE SCALE GENOMIC DNA]</scope>
</reference>
<evidence type="ECO:0000256" key="1">
    <source>
        <dbReference type="SAM" id="MobiDB-lite"/>
    </source>
</evidence>
<evidence type="ECO:0000313" key="2">
    <source>
        <dbReference type="EMBL" id="GBP06864.1"/>
    </source>
</evidence>
<gene>
    <name evidence="2" type="ORF">EVAR_92766_1</name>
</gene>
<feature type="region of interest" description="Disordered" evidence="1">
    <location>
        <begin position="730"/>
        <end position="759"/>
    </location>
</feature>
<proteinExistence type="predicted"/>
<dbReference type="AlphaFoldDB" id="A0A4C1SY58"/>
<feature type="region of interest" description="Disordered" evidence="1">
    <location>
        <begin position="1011"/>
        <end position="1051"/>
    </location>
</feature>
<dbReference type="STRING" id="151549.A0A4C1SY58"/>
<sequence>MEICSIGYLLEEFIPETKQQTSSSGISEEALSKILENFTEMKKDMSKPQNIKNLSENSIAQQNPYLLQARRKELRSKKVKEHEKKCQAVEFQPLAIPVTEWRPQEPASAPAPVPARYWEDALRHSVYLTLVRDKIDELIAHGDDGPPDPGRYDLWDKIKDASFQRLAIKEPATQDDVTLMARGRLFEDKEKFQFVEDETRGKICNNPSCMDGVRALWSVKRTRQRDQDPGNYRYELTFSVITRINDGFNNKYSSPARTFTVREMNPETRIESFTLDGPLQFVESKDSSKMHDGRAVWFHRNINPLQRQQGRHLQLYNTDRIFSSFLINNEPDVWKPPTQKYSKIGYMGLSSGQQRKVIPYNYTPYKTMNLVQYGRPPTQSATFYSQHQQLEKDIVAVSHPPQITNQRDKSLSQSNPTRTPFLPTPLSTTLIVDKVPLNKNIIKKLQHSTNITRTPEVAPVYVKSKQPMMSLNYVAERIRPPVYNTPPGVFAIMDKKPFKPMPPIKIQSYAKTKKPSKPLDFRPSPQVIDLEFSELDSLSESAFKPVNPFANVSSKDIKETNDTLNSTLENNFQYTRKTSELNELQEKVDARKQQNNTNIFTTTTDTIEQDLQSEKALEAFTKTTPMESEKETIQVTTTFATTTIKEMPLTPQNNSIITSRTSVTPHTTSTTPVFKHRQLRPQTRLKNKIIKTPSTTIATERTSANKPFSEIDFLSTHTVMGVAITGTTIDPTTEMTSTTTTTSTNPTTPETSSTTETVHTTFHKTAKVSNRYRQSTLMKKGTSAKQDKKDNSENKFVIKTVIAPMSQYPPRRNGSNFQGHSAVITEDSRVVGSTDSYVTTTEQSILKQAPATPYSNSERSGNNLKMNSDSVLYPETTNNIRNNDSTVSENNHLMSNTNQQVRSNITTTPLPHLNSKNKTKCKKRKYNNILNEDIHETTSELMSPITESTTTIDIYDLSYTNMTTTNISSHETTTVKDYDYMEEASINKKHNIFDSIDLGNDEDIYHNIHHKADYENNSEEHSTQVEYEDEDQRDTSNSESGEGQYEDSQEKDTTYDIFQLLFNETNQQLQFFV</sequence>
<dbReference type="EMBL" id="BGZK01000023">
    <property type="protein sequence ID" value="GBP06864.1"/>
    <property type="molecule type" value="Genomic_DNA"/>
</dbReference>
<comment type="caution">
    <text evidence="2">The sequence shown here is derived from an EMBL/GenBank/DDBJ whole genome shotgun (WGS) entry which is preliminary data.</text>
</comment>
<evidence type="ECO:0000313" key="3">
    <source>
        <dbReference type="Proteomes" id="UP000299102"/>
    </source>
</evidence>
<accession>A0A4C1SY58</accession>
<organism evidence="2 3">
    <name type="scientific">Eumeta variegata</name>
    <name type="common">Bagworm moth</name>
    <name type="synonym">Eumeta japonica</name>
    <dbReference type="NCBI Taxonomy" id="151549"/>
    <lineage>
        <taxon>Eukaryota</taxon>
        <taxon>Metazoa</taxon>
        <taxon>Ecdysozoa</taxon>
        <taxon>Arthropoda</taxon>
        <taxon>Hexapoda</taxon>
        <taxon>Insecta</taxon>
        <taxon>Pterygota</taxon>
        <taxon>Neoptera</taxon>
        <taxon>Endopterygota</taxon>
        <taxon>Lepidoptera</taxon>
        <taxon>Glossata</taxon>
        <taxon>Ditrysia</taxon>
        <taxon>Tineoidea</taxon>
        <taxon>Psychidae</taxon>
        <taxon>Oiketicinae</taxon>
        <taxon>Eumeta</taxon>
    </lineage>
</organism>
<name>A0A4C1SY58_EUMVA</name>
<keyword evidence="3" id="KW-1185">Reference proteome</keyword>
<dbReference type="OrthoDB" id="6925743at2759"/>
<feature type="region of interest" description="Disordered" evidence="1">
    <location>
        <begin position="848"/>
        <end position="868"/>
    </location>
</feature>
<feature type="compositionally biased region" description="Basic and acidic residues" evidence="1">
    <location>
        <begin position="1011"/>
        <end position="1023"/>
    </location>
</feature>
<feature type="compositionally biased region" description="Polar residues" evidence="1">
    <location>
        <begin position="853"/>
        <end position="868"/>
    </location>
</feature>